<reference evidence="1" key="1">
    <citation type="submission" date="2021-06" db="EMBL/GenBank/DDBJ databases">
        <authorList>
            <person name="Kallberg Y."/>
            <person name="Tangrot J."/>
            <person name="Rosling A."/>
        </authorList>
    </citation>
    <scope>NUCLEOTIDE SEQUENCE</scope>
    <source>
        <strain evidence="1">MA461A</strain>
    </source>
</reference>
<sequence length="221" mass="25646">EELSISRKTSKELSTERSEIVIRDNDALRKKEFAENRIRELEGQHKEDLNSKDFTEFELNNQIVLLRQKVIDLETSLRNISKRRLNQSMGLNRSDNKTSEHVESNSSSDYAMLPITKEEKRPPKRIKSSKKVVMKLPASKFCSTKDPQQSIAILSKHWGKSSGEFSFLHKMHLAESLPKKLDYNSCLVINRFGEFYFCIPEPLEIRAENQGPLFSENQEKD</sequence>
<feature type="non-terminal residue" evidence="1">
    <location>
        <position position="1"/>
    </location>
</feature>
<dbReference type="EMBL" id="CAJVQC010035047">
    <property type="protein sequence ID" value="CAG8757958.1"/>
    <property type="molecule type" value="Genomic_DNA"/>
</dbReference>
<organism evidence="1 2">
    <name type="scientific">Racocetra persica</name>
    <dbReference type="NCBI Taxonomy" id="160502"/>
    <lineage>
        <taxon>Eukaryota</taxon>
        <taxon>Fungi</taxon>
        <taxon>Fungi incertae sedis</taxon>
        <taxon>Mucoromycota</taxon>
        <taxon>Glomeromycotina</taxon>
        <taxon>Glomeromycetes</taxon>
        <taxon>Diversisporales</taxon>
        <taxon>Gigasporaceae</taxon>
        <taxon>Racocetra</taxon>
    </lineage>
</organism>
<dbReference type="Proteomes" id="UP000789920">
    <property type="component" value="Unassembled WGS sequence"/>
</dbReference>
<gene>
    <name evidence="1" type="ORF">RPERSI_LOCUS14904</name>
</gene>
<evidence type="ECO:0000313" key="1">
    <source>
        <dbReference type="EMBL" id="CAG8757958.1"/>
    </source>
</evidence>
<name>A0ACA9QMB1_9GLOM</name>
<accession>A0ACA9QMB1</accession>
<evidence type="ECO:0000313" key="2">
    <source>
        <dbReference type="Proteomes" id="UP000789920"/>
    </source>
</evidence>
<keyword evidence="2" id="KW-1185">Reference proteome</keyword>
<proteinExistence type="predicted"/>
<protein>
    <submittedName>
        <fullName evidence="1">4627_t:CDS:1</fullName>
    </submittedName>
</protein>
<comment type="caution">
    <text evidence="1">The sequence shown here is derived from an EMBL/GenBank/DDBJ whole genome shotgun (WGS) entry which is preliminary data.</text>
</comment>